<name>A0A9I9CJA8_CUCME</name>
<organism evidence="1">
    <name type="scientific">Cucumis melo</name>
    <name type="common">Muskmelon</name>
    <dbReference type="NCBI Taxonomy" id="3656"/>
    <lineage>
        <taxon>Eukaryota</taxon>
        <taxon>Viridiplantae</taxon>
        <taxon>Streptophyta</taxon>
        <taxon>Embryophyta</taxon>
        <taxon>Tracheophyta</taxon>
        <taxon>Spermatophyta</taxon>
        <taxon>Magnoliopsida</taxon>
        <taxon>eudicotyledons</taxon>
        <taxon>Gunneridae</taxon>
        <taxon>Pentapetalae</taxon>
        <taxon>rosids</taxon>
        <taxon>fabids</taxon>
        <taxon>Cucurbitales</taxon>
        <taxon>Cucurbitaceae</taxon>
        <taxon>Benincaseae</taxon>
        <taxon>Cucumis</taxon>
    </lineage>
</organism>
<dbReference type="AlphaFoldDB" id="A0A9I9CJA8"/>
<dbReference type="EnsemblPlants" id="MELO3C004456.2.1">
    <property type="protein sequence ID" value="MELO3C004456.2.1"/>
    <property type="gene ID" value="MELO3C004456.2"/>
</dbReference>
<sequence>MKVSQKILKSSYRRVKNMLAMVSIAAYNEFARSEEGAELGAGAGAGGVVELSGSTTIVNLSPNEQWGTMAQIKYLGPGVSREIVTGLNS</sequence>
<dbReference type="Gramene" id="MELO3C004456.2.1">
    <property type="protein sequence ID" value="MELO3C004456.2.1"/>
    <property type="gene ID" value="MELO3C004456.2"/>
</dbReference>
<accession>A0A9I9CJA8</accession>
<reference evidence="1" key="1">
    <citation type="submission" date="2023-03" db="UniProtKB">
        <authorList>
            <consortium name="EnsemblPlants"/>
        </authorList>
    </citation>
    <scope>IDENTIFICATION</scope>
</reference>
<protein>
    <submittedName>
        <fullName evidence="1">Uncharacterized protein</fullName>
    </submittedName>
</protein>
<proteinExistence type="predicted"/>
<evidence type="ECO:0000313" key="1">
    <source>
        <dbReference type="EnsemblPlants" id="MELO3C004456.2.1"/>
    </source>
</evidence>